<sequence length="323" mass="36846">MRDHMHPPCMSAPSCIVPPTEQLVIRPHIVPLLSTFHGMERQGQAWLNSLRPRSIRTWTDLQAEFLKKFFPTHRTNGLKRQISNFSVKDNEKFYECWEIYMEAINACPHHGFDMWLLVSYFYDGMSSSMKQLLETMCGGDFMSKNPEEAMDFLSYVAEVSRRWDESNAREVGRMKSQPNASNAKVGMYTLNEDTDMKAKFAAMARRLEELEVKKIREVQAISKTPVQAMSCSICQSFEHLVAKCPTIPSMREMFGDQANVIGQFKPNNNTSYSNIAWKLRSPQYTQPGQAPQLALNLEQAIVNPSKLLGDFVGDQKSINAQLS</sequence>
<evidence type="ECO:0000259" key="1">
    <source>
        <dbReference type="Pfam" id="PF03732"/>
    </source>
</evidence>
<dbReference type="Proteomes" id="UP000288805">
    <property type="component" value="Unassembled WGS sequence"/>
</dbReference>
<comment type="caution">
    <text evidence="2">The sequence shown here is derived from an EMBL/GenBank/DDBJ whole genome shotgun (WGS) entry which is preliminary data.</text>
</comment>
<dbReference type="PANTHER" id="PTHR33223">
    <property type="entry name" value="CCHC-TYPE DOMAIN-CONTAINING PROTEIN"/>
    <property type="match status" value="1"/>
</dbReference>
<accession>A0A438C6B2</accession>
<evidence type="ECO:0000313" key="3">
    <source>
        <dbReference type="Proteomes" id="UP000288805"/>
    </source>
</evidence>
<dbReference type="EMBL" id="QGNW01002514">
    <property type="protein sequence ID" value="RVW18728.1"/>
    <property type="molecule type" value="Genomic_DNA"/>
</dbReference>
<name>A0A438C6B2_VITVI</name>
<evidence type="ECO:0000313" key="2">
    <source>
        <dbReference type="EMBL" id="RVW18728.1"/>
    </source>
</evidence>
<gene>
    <name evidence="2" type="ORF">CK203_098132</name>
</gene>
<dbReference type="InterPro" id="IPR005162">
    <property type="entry name" value="Retrotrans_gag_dom"/>
</dbReference>
<dbReference type="PANTHER" id="PTHR33223:SF11">
    <property type="entry name" value="ELEMENT PROTEIN, PUTATIVE-RELATED"/>
    <property type="match status" value="1"/>
</dbReference>
<dbReference type="AlphaFoldDB" id="A0A438C6B2"/>
<protein>
    <recommendedName>
        <fullName evidence="1">Retrotransposon gag domain-containing protein</fullName>
    </recommendedName>
</protein>
<feature type="domain" description="Retrotransposon gag" evidence="1">
    <location>
        <begin position="44"/>
        <end position="126"/>
    </location>
</feature>
<proteinExistence type="predicted"/>
<reference evidence="2 3" key="1">
    <citation type="journal article" date="2018" name="PLoS Genet.">
        <title>Population sequencing reveals clonal diversity and ancestral inbreeding in the grapevine cultivar Chardonnay.</title>
        <authorList>
            <person name="Roach M.J."/>
            <person name="Johnson D.L."/>
            <person name="Bohlmann J."/>
            <person name="van Vuuren H.J."/>
            <person name="Jones S.J."/>
            <person name="Pretorius I.S."/>
            <person name="Schmidt S.A."/>
            <person name="Borneman A.R."/>
        </authorList>
    </citation>
    <scope>NUCLEOTIDE SEQUENCE [LARGE SCALE GENOMIC DNA]</scope>
    <source>
        <strain evidence="3">cv. Chardonnay</strain>
        <tissue evidence="2">Leaf</tissue>
    </source>
</reference>
<dbReference type="Pfam" id="PF03732">
    <property type="entry name" value="Retrotrans_gag"/>
    <property type="match status" value="1"/>
</dbReference>
<organism evidence="2 3">
    <name type="scientific">Vitis vinifera</name>
    <name type="common">Grape</name>
    <dbReference type="NCBI Taxonomy" id="29760"/>
    <lineage>
        <taxon>Eukaryota</taxon>
        <taxon>Viridiplantae</taxon>
        <taxon>Streptophyta</taxon>
        <taxon>Embryophyta</taxon>
        <taxon>Tracheophyta</taxon>
        <taxon>Spermatophyta</taxon>
        <taxon>Magnoliopsida</taxon>
        <taxon>eudicotyledons</taxon>
        <taxon>Gunneridae</taxon>
        <taxon>Pentapetalae</taxon>
        <taxon>rosids</taxon>
        <taxon>Vitales</taxon>
        <taxon>Vitaceae</taxon>
        <taxon>Viteae</taxon>
        <taxon>Vitis</taxon>
    </lineage>
</organism>